<dbReference type="Proteomes" id="UP001174694">
    <property type="component" value="Unassembled WGS sequence"/>
</dbReference>
<gene>
    <name evidence="2" type="ORF">NKR23_g7088</name>
</gene>
<reference evidence="2" key="1">
    <citation type="submission" date="2022-07" db="EMBL/GenBank/DDBJ databases">
        <title>Fungi with potential for degradation of polypropylene.</title>
        <authorList>
            <person name="Gostincar C."/>
        </authorList>
    </citation>
    <scope>NUCLEOTIDE SEQUENCE</scope>
    <source>
        <strain evidence="2">EXF-13308</strain>
    </source>
</reference>
<feature type="region of interest" description="Disordered" evidence="1">
    <location>
        <begin position="101"/>
        <end position="123"/>
    </location>
</feature>
<protein>
    <submittedName>
        <fullName evidence="2">Uncharacterized protein</fullName>
    </submittedName>
</protein>
<feature type="compositionally biased region" description="Polar residues" evidence="1">
    <location>
        <begin position="114"/>
        <end position="123"/>
    </location>
</feature>
<feature type="region of interest" description="Disordered" evidence="1">
    <location>
        <begin position="60"/>
        <end position="81"/>
    </location>
</feature>
<name>A0AA38RMQ1_9PEZI</name>
<accession>A0AA38RMQ1</accession>
<dbReference type="EMBL" id="JANBVO010000021">
    <property type="protein sequence ID" value="KAJ9142774.1"/>
    <property type="molecule type" value="Genomic_DNA"/>
</dbReference>
<comment type="caution">
    <text evidence="2">The sequence shown here is derived from an EMBL/GenBank/DDBJ whole genome shotgun (WGS) entry which is preliminary data.</text>
</comment>
<keyword evidence="3" id="KW-1185">Reference proteome</keyword>
<proteinExistence type="predicted"/>
<dbReference type="AlphaFoldDB" id="A0AA38RMQ1"/>
<evidence type="ECO:0000313" key="2">
    <source>
        <dbReference type="EMBL" id="KAJ9142774.1"/>
    </source>
</evidence>
<evidence type="ECO:0000313" key="3">
    <source>
        <dbReference type="Proteomes" id="UP001174694"/>
    </source>
</evidence>
<sequence length="123" mass="13472">MPTSNLEAWGFRYGARAAELLANALSRDTCHRPSKARWMMKPWRAQYLVYTVRRMPQPSLSLPNARGDGGPLQTEKSSHSSPFTAAAAASCTVARLVTVSADSSSSPGPERCIPNNNVDYQFQ</sequence>
<evidence type="ECO:0000256" key="1">
    <source>
        <dbReference type="SAM" id="MobiDB-lite"/>
    </source>
</evidence>
<organism evidence="2 3">
    <name type="scientific">Pleurostoma richardsiae</name>
    <dbReference type="NCBI Taxonomy" id="41990"/>
    <lineage>
        <taxon>Eukaryota</taxon>
        <taxon>Fungi</taxon>
        <taxon>Dikarya</taxon>
        <taxon>Ascomycota</taxon>
        <taxon>Pezizomycotina</taxon>
        <taxon>Sordariomycetes</taxon>
        <taxon>Sordariomycetidae</taxon>
        <taxon>Calosphaeriales</taxon>
        <taxon>Pleurostomataceae</taxon>
        <taxon>Pleurostoma</taxon>
    </lineage>
</organism>